<dbReference type="EMBL" id="VSRR010000712">
    <property type="protein sequence ID" value="MPC18808.1"/>
    <property type="molecule type" value="Genomic_DNA"/>
</dbReference>
<name>A0A5B7DBU2_PORTR</name>
<proteinExistence type="predicted"/>
<organism evidence="1 2">
    <name type="scientific">Portunus trituberculatus</name>
    <name type="common">Swimming crab</name>
    <name type="synonym">Neptunus trituberculatus</name>
    <dbReference type="NCBI Taxonomy" id="210409"/>
    <lineage>
        <taxon>Eukaryota</taxon>
        <taxon>Metazoa</taxon>
        <taxon>Ecdysozoa</taxon>
        <taxon>Arthropoda</taxon>
        <taxon>Crustacea</taxon>
        <taxon>Multicrustacea</taxon>
        <taxon>Malacostraca</taxon>
        <taxon>Eumalacostraca</taxon>
        <taxon>Eucarida</taxon>
        <taxon>Decapoda</taxon>
        <taxon>Pleocyemata</taxon>
        <taxon>Brachyura</taxon>
        <taxon>Eubrachyura</taxon>
        <taxon>Portunoidea</taxon>
        <taxon>Portunidae</taxon>
        <taxon>Portuninae</taxon>
        <taxon>Portunus</taxon>
    </lineage>
</organism>
<gene>
    <name evidence="1" type="ORF">E2C01_011702</name>
</gene>
<dbReference type="OrthoDB" id="6728016at2759"/>
<comment type="caution">
    <text evidence="1">The sequence shown here is derived from an EMBL/GenBank/DDBJ whole genome shotgun (WGS) entry which is preliminary data.</text>
</comment>
<dbReference type="AlphaFoldDB" id="A0A5B7DBU2"/>
<evidence type="ECO:0000313" key="1">
    <source>
        <dbReference type="EMBL" id="MPC18808.1"/>
    </source>
</evidence>
<protein>
    <submittedName>
        <fullName evidence="1">Uncharacterized protein</fullName>
    </submittedName>
</protein>
<reference evidence="1 2" key="1">
    <citation type="submission" date="2019-05" db="EMBL/GenBank/DDBJ databases">
        <title>Another draft genome of Portunus trituberculatus and its Hox gene families provides insights of decapod evolution.</title>
        <authorList>
            <person name="Jeong J.-H."/>
            <person name="Song I."/>
            <person name="Kim S."/>
            <person name="Choi T."/>
            <person name="Kim D."/>
            <person name="Ryu S."/>
            <person name="Kim W."/>
        </authorList>
    </citation>
    <scope>NUCLEOTIDE SEQUENCE [LARGE SCALE GENOMIC DNA]</scope>
    <source>
        <tissue evidence="1">Muscle</tissue>
    </source>
</reference>
<sequence length="190" mass="21285">MVTTNAIFRSMQVLGSWYVLHKFDTDNTCLMWNMTHGPLPDTLLVKEIRQLAVLDTLGVDHTHAITARVDIPNPEVPGKMRIRWPTCKCWAPVRRLLDAAGVSHSALESIDHDLCKTKGKNNWHVDEELFGLLPGVTEEEVRRRVSEDVENYDISQIEIIGDGVIPEGDFRGSIIRGIPGNSGIKSKPHV</sequence>
<evidence type="ECO:0000313" key="2">
    <source>
        <dbReference type="Proteomes" id="UP000324222"/>
    </source>
</evidence>
<dbReference type="Proteomes" id="UP000324222">
    <property type="component" value="Unassembled WGS sequence"/>
</dbReference>
<accession>A0A5B7DBU2</accession>
<keyword evidence="2" id="KW-1185">Reference proteome</keyword>